<dbReference type="EMBL" id="CAJNOE010001336">
    <property type="protein sequence ID" value="CAF1413860.1"/>
    <property type="molecule type" value="Genomic_DNA"/>
</dbReference>
<evidence type="ECO:0000259" key="2">
    <source>
        <dbReference type="Pfam" id="PF25907"/>
    </source>
</evidence>
<dbReference type="InterPro" id="IPR036249">
    <property type="entry name" value="Thioredoxin-like_sf"/>
</dbReference>
<dbReference type="SUPFAM" id="SSF52833">
    <property type="entry name" value="Thioredoxin-like"/>
    <property type="match status" value="1"/>
</dbReference>
<evidence type="ECO:0000313" key="3">
    <source>
        <dbReference type="EMBL" id="CAF1413860.1"/>
    </source>
</evidence>
<dbReference type="Pfam" id="PF13409">
    <property type="entry name" value="GST_N_2"/>
    <property type="match status" value="1"/>
</dbReference>
<evidence type="ECO:0000259" key="1">
    <source>
        <dbReference type="Pfam" id="PF13409"/>
    </source>
</evidence>
<dbReference type="Proteomes" id="UP000663868">
    <property type="component" value="Unassembled WGS sequence"/>
</dbReference>
<evidence type="ECO:0000313" key="5">
    <source>
        <dbReference type="EMBL" id="CAF3750778.1"/>
    </source>
</evidence>
<evidence type="ECO:0008006" key="7">
    <source>
        <dbReference type="Google" id="ProtNLM"/>
    </source>
</evidence>
<dbReference type="InterPro" id="IPR004045">
    <property type="entry name" value="Glutathione_S-Trfase_N"/>
</dbReference>
<dbReference type="Gene3D" id="3.40.30.110">
    <property type="match status" value="2"/>
</dbReference>
<dbReference type="EMBL" id="CAJOAY010000868">
    <property type="protein sequence ID" value="CAF3750778.1"/>
    <property type="molecule type" value="Genomic_DNA"/>
</dbReference>
<proteinExistence type="predicted"/>
<dbReference type="EMBL" id="CAJOBB010000772">
    <property type="protein sequence ID" value="CAF3748394.1"/>
    <property type="molecule type" value="Genomic_DNA"/>
</dbReference>
<dbReference type="Pfam" id="PF25907">
    <property type="entry name" value="DUF7962"/>
    <property type="match status" value="1"/>
</dbReference>
<gene>
    <name evidence="3" type="ORF">IZO911_LOCUS40240</name>
    <name evidence="4" type="ORF">KXQ929_LOCUS14088</name>
    <name evidence="5" type="ORF">OKA104_LOCUS15669</name>
</gene>
<dbReference type="InterPro" id="IPR036282">
    <property type="entry name" value="Glutathione-S-Trfase_C_sf"/>
</dbReference>
<feature type="domain" description="GST N-terminal" evidence="1">
    <location>
        <begin position="1"/>
        <end position="56"/>
    </location>
</feature>
<feature type="domain" description="DUF7962" evidence="2">
    <location>
        <begin position="99"/>
        <end position="196"/>
    </location>
</feature>
<sequence length="290" mass="33059">MAMGLKKLNWRSVIVNRMPPRPYLDTLTGGYRRIPVLQVGADVYCDTHLILRTLDRLQPNSPALFSNSVTQPLCWWWDKAIFVPALKLRLGLIGDQLPKEWLADRQKFIPQIKFSKEDNEQDIPLNAQRINSHLVWLTNMLDDGRMFLLGDLSPSALDITAYHLLWFIKNWKANETDDLLPELAQPKLVSWFERIAALGHGTSEEMTAEEAFQVAKQAEPIEPEYIENKTKSMWNVGQRVQVTPDDAGCVPVEGTFIAADDHEIVLRLSDEKMGNINVHFPRAGFDVISI</sequence>
<dbReference type="InterPro" id="IPR058268">
    <property type="entry name" value="DUF7962"/>
</dbReference>
<comment type="caution">
    <text evidence="5">The sequence shown here is derived from an EMBL/GenBank/DDBJ whole genome shotgun (WGS) entry which is preliminary data.</text>
</comment>
<accession>A0A818Y7S2</accession>
<name>A0A818Y7S2_9BILA</name>
<dbReference type="Proteomes" id="UP000663881">
    <property type="component" value="Unassembled WGS sequence"/>
</dbReference>
<evidence type="ECO:0000313" key="4">
    <source>
        <dbReference type="EMBL" id="CAF3748394.1"/>
    </source>
</evidence>
<dbReference type="Proteomes" id="UP000663860">
    <property type="component" value="Unassembled WGS sequence"/>
</dbReference>
<reference evidence="5" key="1">
    <citation type="submission" date="2021-02" db="EMBL/GenBank/DDBJ databases">
        <authorList>
            <person name="Nowell W R."/>
        </authorList>
    </citation>
    <scope>NUCLEOTIDE SEQUENCE</scope>
</reference>
<evidence type="ECO:0000313" key="6">
    <source>
        <dbReference type="Proteomes" id="UP000663881"/>
    </source>
</evidence>
<dbReference type="SUPFAM" id="SSF47616">
    <property type="entry name" value="GST C-terminal domain-like"/>
    <property type="match status" value="1"/>
</dbReference>
<dbReference type="AlphaFoldDB" id="A0A818Y7S2"/>
<protein>
    <recommendedName>
        <fullName evidence="7">Glutathione S-transferase</fullName>
    </recommendedName>
</protein>
<organism evidence="5 6">
    <name type="scientific">Adineta steineri</name>
    <dbReference type="NCBI Taxonomy" id="433720"/>
    <lineage>
        <taxon>Eukaryota</taxon>
        <taxon>Metazoa</taxon>
        <taxon>Spiralia</taxon>
        <taxon>Gnathifera</taxon>
        <taxon>Rotifera</taxon>
        <taxon>Eurotatoria</taxon>
        <taxon>Bdelloidea</taxon>
        <taxon>Adinetida</taxon>
        <taxon>Adinetidae</taxon>
        <taxon>Adineta</taxon>
    </lineage>
</organism>